<dbReference type="PANTHER" id="PTHR46825:SF8">
    <property type="entry name" value="BETA-LACTAMASE-RELATED"/>
    <property type="match status" value="1"/>
</dbReference>
<protein>
    <submittedName>
        <fullName evidence="4">Serine hydrolase domain-containing protein</fullName>
        <ecNumber evidence="4">3.-.-.-</ecNumber>
    </submittedName>
</protein>
<dbReference type="PROSITE" id="PS51318">
    <property type="entry name" value="TAT"/>
    <property type="match status" value="1"/>
</dbReference>
<dbReference type="Pfam" id="PF00144">
    <property type="entry name" value="Beta-lactamase"/>
    <property type="match status" value="1"/>
</dbReference>
<dbReference type="InterPro" id="IPR001466">
    <property type="entry name" value="Beta-lactam-related"/>
</dbReference>
<feature type="domain" description="Beta-lactamase-related" evidence="3">
    <location>
        <begin position="76"/>
        <end position="387"/>
    </location>
</feature>
<proteinExistence type="predicted"/>
<keyword evidence="2" id="KW-0472">Membrane</keyword>
<dbReference type="GO" id="GO:0016787">
    <property type="term" value="F:hydrolase activity"/>
    <property type="evidence" value="ECO:0007669"/>
    <property type="project" value="UniProtKB-KW"/>
</dbReference>
<evidence type="ECO:0000313" key="5">
    <source>
        <dbReference type="Proteomes" id="UP001596222"/>
    </source>
</evidence>
<evidence type="ECO:0000256" key="1">
    <source>
        <dbReference type="SAM" id="MobiDB-lite"/>
    </source>
</evidence>
<dbReference type="Proteomes" id="UP001596222">
    <property type="component" value="Unassembled WGS sequence"/>
</dbReference>
<evidence type="ECO:0000313" key="4">
    <source>
        <dbReference type="EMBL" id="MFC5144678.1"/>
    </source>
</evidence>
<reference evidence="5" key="1">
    <citation type="journal article" date="2019" name="Int. J. Syst. Evol. Microbiol.">
        <title>The Global Catalogue of Microorganisms (GCM) 10K type strain sequencing project: providing services to taxonomists for standard genome sequencing and annotation.</title>
        <authorList>
            <consortium name="The Broad Institute Genomics Platform"/>
            <consortium name="The Broad Institute Genome Sequencing Center for Infectious Disease"/>
            <person name="Wu L."/>
            <person name="Ma J."/>
        </authorList>
    </citation>
    <scope>NUCLEOTIDE SEQUENCE [LARGE SCALE GENOMIC DNA]</scope>
    <source>
        <strain evidence="5">CGMCC 4.1641</strain>
    </source>
</reference>
<gene>
    <name evidence="4" type="ORF">ACFPP6_08315</name>
</gene>
<sequence>MPVPVPVSDTAPPGPTSPDNRSQRGGRRRTIRWTAAVAVLAALGAFAAGPRSAPAAAHRSGDAALAARVAGLLPDGQRAGGSVGVSVAVVDHGKVTRAALGTTDGSTPVTPDTVFETGSAQKVLTASLLGSLLDAGKIKLTDTVGRLWPEYTFADPAVSGITVEQLATHTAGLPSFPPDGAQFPLAMAGYLLGGDGYSVLGDPVRALTRLSGYGPKPGTEYSYSNLGYAVLGETLAKVDGRDYPTALRERVLAPLGMKHTTVRTAPGTPDGAIQPFHTAGTPVVPWTNPKWAAVGTGTWTTSADLAAFLAANTAPNPPSALALTHTPRAAVADYADRDGHIGLGWQLWNAGGTKVGWHNGLTNGSRAFVAHTSDQRAVVVLANSTRTPTEKIGFGLLGISAPEFDEPQTPHPILLAFTVLLSAGAPALALLGMVRPRRTRLSRPLDRLKAVSLPLTAATCWLLALRVGEWGHLPGVVSALGAGLLAATVVESVRRWPALPTARGRRPWLRAVTFALPTLPLAALLCTTAVITAQLP</sequence>
<evidence type="ECO:0000256" key="2">
    <source>
        <dbReference type="SAM" id="Phobius"/>
    </source>
</evidence>
<accession>A0ABV9ZTC7</accession>
<dbReference type="EC" id="3.-.-.-" evidence="4"/>
<dbReference type="Gene3D" id="3.40.710.10">
    <property type="entry name" value="DD-peptidase/beta-lactamase superfamily"/>
    <property type="match status" value="1"/>
</dbReference>
<feature type="region of interest" description="Disordered" evidence="1">
    <location>
        <begin position="1"/>
        <end position="28"/>
    </location>
</feature>
<keyword evidence="2" id="KW-0812">Transmembrane</keyword>
<comment type="caution">
    <text evidence="4">The sequence shown here is derived from an EMBL/GenBank/DDBJ whole genome shotgun (WGS) entry which is preliminary data.</text>
</comment>
<organism evidence="4 5">
    <name type="scientific">Streptomyces aureoversilis</name>
    <dbReference type="NCBI Taxonomy" id="67277"/>
    <lineage>
        <taxon>Bacteria</taxon>
        <taxon>Bacillati</taxon>
        <taxon>Actinomycetota</taxon>
        <taxon>Actinomycetes</taxon>
        <taxon>Kitasatosporales</taxon>
        <taxon>Streptomycetaceae</taxon>
        <taxon>Streptomyces</taxon>
    </lineage>
</organism>
<keyword evidence="4" id="KW-0378">Hydrolase</keyword>
<dbReference type="SUPFAM" id="SSF56601">
    <property type="entry name" value="beta-lactamase/transpeptidase-like"/>
    <property type="match status" value="1"/>
</dbReference>
<keyword evidence="5" id="KW-1185">Reference proteome</keyword>
<dbReference type="InterPro" id="IPR050491">
    <property type="entry name" value="AmpC-like"/>
</dbReference>
<dbReference type="InterPro" id="IPR012338">
    <property type="entry name" value="Beta-lactam/transpept-like"/>
</dbReference>
<feature type="transmembrane region" description="Helical" evidence="2">
    <location>
        <begin position="511"/>
        <end position="533"/>
    </location>
</feature>
<dbReference type="RefSeq" id="WP_382038679.1">
    <property type="nucleotide sequence ID" value="NZ_JBHSKJ010000004.1"/>
</dbReference>
<dbReference type="PANTHER" id="PTHR46825">
    <property type="entry name" value="D-ALANYL-D-ALANINE-CARBOXYPEPTIDASE/ENDOPEPTIDASE AMPH"/>
    <property type="match status" value="1"/>
</dbReference>
<evidence type="ECO:0000259" key="3">
    <source>
        <dbReference type="Pfam" id="PF00144"/>
    </source>
</evidence>
<dbReference type="InterPro" id="IPR006311">
    <property type="entry name" value="TAT_signal"/>
</dbReference>
<dbReference type="EMBL" id="JBHSKJ010000004">
    <property type="protein sequence ID" value="MFC5144678.1"/>
    <property type="molecule type" value="Genomic_DNA"/>
</dbReference>
<feature type="transmembrane region" description="Helical" evidence="2">
    <location>
        <begin position="413"/>
        <end position="434"/>
    </location>
</feature>
<name>A0ABV9ZTC7_9ACTN</name>
<keyword evidence="2" id="KW-1133">Transmembrane helix</keyword>